<evidence type="ECO:0000313" key="1">
    <source>
        <dbReference type="EMBL" id="SEW17227.1"/>
    </source>
</evidence>
<name>A0A662Z6J8_9STAP</name>
<gene>
    <name evidence="1" type="ORF">SAMN05192557_1929</name>
</gene>
<reference evidence="1 2" key="1">
    <citation type="submission" date="2016-10" db="EMBL/GenBank/DDBJ databases">
        <authorList>
            <person name="Varghese N."/>
            <person name="Submissions S."/>
        </authorList>
    </citation>
    <scope>NUCLEOTIDE SEQUENCE [LARGE SCALE GENOMIC DNA]</scope>
    <source>
        <strain evidence="1 2">IBRC-M10081</strain>
    </source>
</reference>
<dbReference type="Pfam" id="PF03887">
    <property type="entry name" value="YfbU"/>
    <property type="match status" value="1"/>
</dbReference>
<proteinExistence type="predicted"/>
<protein>
    <submittedName>
        <fullName evidence="1">YfbU domain-containing protein</fullName>
    </submittedName>
</protein>
<dbReference type="AlphaFoldDB" id="A0A662Z6J8"/>
<keyword evidence="2" id="KW-1185">Reference proteome</keyword>
<evidence type="ECO:0000313" key="2">
    <source>
        <dbReference type="Proteomes" id="UP000243605"/>
    </source>
</evidence>
<accession>A0A662Z6J8</accession>
<dbReference type="Proteomes" id="UP000243605">
    <property type="component" value="Unassembled WGS sequence"/>
</dbReference>
<dbReference type="EMBL" id="FOIT01000007">
    <property type="protein sequence ID" value="SEW17227.1"/>
    <property type="molecule type" value="Genomic_DNA"/>
</dbReference>
<dbReference type="InterPro" id="IPR023146">
    <property type="entry name" value="YfbU_alpha-helical_sf"/>
</dbReference>
<organism evidence="1 2">
    <name type="scientific">Aliicoccus persicus</name>
    <dbReference type="NCBI Taxonomy" id="930138"/>
    <lineage>
        <taxon>Bacteria</taxon>
        <taxon>Bacillati</taxon>
        <taxon>Bacillota</taxon>
        <taxon>Bacilli</taxon>
        <taxon>Bacillales</taxon>
        <taxon>Staphylococcaceae</taxon>
        <taxon>Aliicoccus</taxon>
    </lineage>
</organism>
<dbReference type="InterPro" id="IPR005587">
    <property type="entry name" value="UPF0304_YfbU"/>
</dbReference>
<sequence length="186" mass="22047">MSGKDLMLQHPFNRLLLLHSLQMKHILNQTLKEDIKFYQDVLINGIESEYNSIYDEISTEDATISVAVTDEVCEIIRMFEAIHHALENNCHSIQRLGFIDDYIYSFNGFNGKNPEERAHFIYLRFYMEYHPCTLPIKDTNFLSLKQYRMMLDRYKPYKTSKELTIDQLEHICFTYSDINFPGIAVR</sequence>
<dbReference type="SUPFAM" id="SSF116960">
    <property type="entry name" value="YfbU-like"/>
    <property type="match status" value="1"/>
</dbReference>
<dbReference type="Gene3D" id="1.10.3190.10">
    <property type="entry name" value="yfbu gene product, domain 2"/>
    <property type="match status" value="1"/>
</dbReference>